<protein>
    <submittedName>
        <fullName evidence="2">Uncharacterized protein</fullName>
    </submittedName>
</protein>
<organism evidence="2 3">
    <name type="scientific">Pedosphaera parvula (strain Ellin514)</name>
    <dbReference type="NCBI Taxonomy" id="320771"/>
    <lineage>
        <taxon>Bacteria</taxon>
        <taxon>Pseudomonadati</taxon>
        <taxon>Verrucomicrobiota</taxon>
        <taxon>Pedosphaerae</taxon>
        <taxon>Pedosphaerales</taxon>
        <taxon>Pedosphaeraceae</taxon>
        <taxon>Pedosphaera</taxon>
    </lineage>
</organism>
<evidence type="ECO:0000256" key="1">
    <source>
        <dbReference type="SAM" id="MobiDB-lite"/>
    </source>
</evidence>
<keyword evidence="3" id="KW-1185">Reference proteome</keyword>
<gene>
    <name evidence="2" type="ORF">Cflav_PD5277</name>
</gene>
<dbReference type="AlphaFoldDB" id="B9XCH4"/>
<sequence length="89" mass="10302">MPKCLARQVTSSPKEIRPEVTPATARSPVWAVEAMWRSMLRDKSKILSMGAWIWRDVWMTGTRQFFQLLTAEMPEPIRINPTKNTNTLN</sequence>
<comment type="caution">
    <text evidence="2">The sequence shown here is derived from an EMBL/GenBank/DDBJ whole genome shotgun (WGS) entry which is preliminary data.</text>
</comment>
<feature type="region of interest" description="Disordered" evidence="1">
    <location>
        <begin position="1"/>
        <end position="20"/>
    </location>
</feature>
<evidence type="ECO:0000313" key="2">
    <source>
        <dbReference type="EMBL" id="EEF62642.1"/>
    </source>
</evidence>
<proteinExistence type="predicted"/>
<name>B9XCH4_PEDPL</name>
<dbReference type="EMBL" id="ABOX02000004">
    <property type="protein sequence ID" value="EEF62642.1"/>
    <property type="molecule type" value="Genomic_DNA"/>
</dbReference>
<evidence type="ECO:0000313" key="3">
    <source>
        <dbReference type="Proteomes" id="UP000003688"/>
    </source>
</evidence>
<dbReference type="Proteomes" id="UP000003688">
    <property type="component" value="Unassembled WGS sequence"/>
</dbReference>
<dbReference type="STRING" id="320771.Cflav_PD5277"/>
<accession>B9XCH4</accession>
<reference evidence="2 3" key="1">
    <citation type="journal article" date="2011" name="J. Bacteriol.">
        <title>Genome sequence of 'Pedosphaera parvula' Ellin514, an aerobic Verrucomicrobial isolate from pasture soil.</title>
        <authorList>
            <person name="Kant R."/>
            <person name="van Passel M.W."/>
            <person name="Sangwan P."/>
            <person name="Palva A."/>
            <person name="Lucas S."/>
            <person name="Copeland A."/>
            <person name="Lapidus A."/>
            <person name="Glavina Del Rio T."/>
            <person name="Dalin E."/>
            <person name="Tice H."/>
            <person name="Bruce D."/>
            <person name="Goodwin L."/>
            <person name="Pitluck S."/>
            <person name="Chertkov O."/>
            <person name="Larimer F.W."/>
            <person name="Land M.L."/>
            <person name="Hauser L."/>
            <person name="Brettin T.S."/>
            <person name="Detter J.C."/>
            <person name="Han S."/>
            <person name="de Vos W.M."/>
            <person name="Janssen P.H."/>
            <person name="Smidt H."/>
        </authorList>
    </citation>
    <scope>NUCLEOTIDE SEQUENCE [LARGE SCALE GENOMIC DNA]</scope>
    <source>
        <strain evidence="2 3">Ellin514</strain>
    </source>
</reference>